<keyword evidence="3" id="KW-0863">Zinc-finger</keyword>
<dbReference type="Pfam" id="PF08600">
    <property type="entry name" value="NuBaID_C"/>
    <property type="match status" value="1"/>
</dbReference>
<feature type="region of interest" description="Disordered" evidence="6">
    <location>
        <begin position="394"/>
        <end position="452"/>
    </location>
</feature>
<feature type="region of interest" description="Disordered" evidence="6">
    <location>
        <begin position="464"/>
        <end position="505"/>
    </location>
</feature>
<keyword evidence="2" id="KW-0479">Metal-binding</keyword>
<reference evidence="9 10" key="1">
    <citation type="journal article" date="2020" name="BMC Genomics">
        <title>Correction to: Identification and distribution of gene clusters required for synthesis of sphingolipid metabolism inhibitors in diverse species of the filamentous fungus Fusarium.</title>
        <authorList>
            <person name="Kim H.S."/>
            <person name="Lohmar J.M."/>
            <person name="Busman M."/>
            <person name="Brown D.W."/>
            <person name="Naumann T.A."/>
            <person name="Divon H.H."/>
            <person name="Lysoe E."/>
            <person name="Uhlig S."/>
            <person name="Proctor R.H."/>
        </authorList>
    </citation>
    <scope>NUCLEOTIDE SEQUENCE [LARGE SCALE GENOMIC DNA]</scope>
    <source>
        <strain evidence="9 10">NRRL 25214</strain>
    </source>
</reference>
<keyword evidence="10" id="KW-1185">Reference proteome</keyword>
<dbReference type="PANTHER" id="PTHR15835">
    <property type="entry name" value="NUCLEAR-INTERACTING PARTNER OF ALK"/>
    <property type="match status" value="1"/>
</dbReference>
<protein>
    <submittedName>
        <fullName evidence="9">Uncharacterized protein</fullName>
    </submittedName>
</protein>
<evidence type="ECO:0000256" key="2">
    <source>
        <dbReference type="ARBA" id="ARBA00022723"/>
    </source>
</evidence>
<comment type="subcellular location">
    <subcellularLocation>
        <location evidence="1">Nucleus</location>
    </subcellularLocation>
</comment>
<evidence type="ECO:0000256" key="6">
    <source>
        <dbReference type="SAM" id="MobiDB-lite"/>
    </source>
</evidence>
<feature type="compositionally biased region" description="Polar residues" evidence="6">
    <location>
        <begin position="480"/>
        <end position="496"/>
    </location>
</feature>
<dbReference type="InterPro" id="IPR012935">
    <property type="entry name" value="NuBaID_N"/>
</dbReference>
<evidence type="ECO:0000256" key="1">
    <source>
        <dbReference type="ARBA" id="ARBA00004123"/>
    </source>
</evidence>
<keyword evidence="4" id="KW-0862">Zinc</keyword>
<feature type="compositionally biased region" description="Polar residues" evidence="6">
    <location>
        <begin position="12"/>
        <end position="46"/>
    </location>
</feature>
<dbReference type="InterPro" id="IPR013909">
    <property type="entry name" value="NuBaID_C"/>
</dbReference>
<dbReference type="GO" id="GO:0005634">
    <property type="term" value="C:nucleus"/>
    <property type="evidence" value="ECO:0007669"/>
    <property type="project" value="UniProtKB-SubCell"/>
</dbReference>
<comment type="caution">
    <text evidence="9">The sequence shown here is derived from an EMBL/GenBank/DDBJ whole genome shotgun (WGS) entry which is preliminary data.</text>
</comment>
<organism evidence="9 10">
    <name type="scientific">Fusarium anthophilum</name>
    <dbReference type="NCBI Taxonomy" id="48485"/>
    <lineage>
        <taxon>Eukaryota</taxon>
        <taxon>Fungi</taxon>
        <taxon>Dikarya</taxon>
        <taxon>Ascomycota</taxon>
        <taxon>Pezizomycotina</taxon>
        <taxon>Sordariomycetes</taxon>
        <taxon>Hypocreomycetidae</taxon>
        <taxon>Hypocreales</taxon>
        <taxon>Nectriaceae</taxon>
        <taxon>Fusarium</taxon>
        <taxon>Fusarium fujikuroi species complex</taxon>
    </lineage>
</organism>
<feature type="region of interest" description="Disordered" evidence="6">
    <location>
        <begin position="1"/>
        <end position="111"/>
    </location>
</feature>
<dbReference type="AlphaFoldDB" id="A0A8H4Z045"/>
<evidence type="ECO:0000259" key="7">
    <source>
        <dbReference type="Pfam" id="PF07967"/>
    </source>
</evidence>
<feature type="compositionally biased region" description="Polar residues" evidence="6">
    <location>
        <begin position="414"/>
        <end position="433"/>
    </location>
</feature>
<dbReference type="PANTHER" id="PTHR15835:SF6">
    <property type="entry name" value="ZINC FINGER C3HC-TYPE PROTEIN 1"/>
    <property type="match status" value="1"/>
</dbReference>
<evidence type="ECO:0000313" key="10">
    <source>
        <dbReference type="Proteomes" id="UP000573603"/>
    </source>
</evidence>
<name>A0A8H4Z045_9HYPO</name>
<gene>
    <name evidence="9" type="ORF">FANTH_11057</name>
</gene>
<accession>A0A8H4Z045</accession>
<evidence type="ECO:0000313" key="9">
    <source>
        <dbReference type="EMBL" id="KAF5237070.1"/>
    </source>
</evidence>
<evidence type="ECO:0000259" key="8">
    <source>
        <dbReference type="Pfam" id="PF08600"/>
    </source>
</evidence>
<proteinExistence type="predicted"/>
<evidence type="ECO:0000256" key="3">
    <source>
        <dbReference type="ARBA" id="ARBA00022771"/>
    </source>
</evidence>
<feature type="domain" description="NuBaID C-terminal" evidence="8">
    <location>
        <begin position="288"/>
        <end position="393"/>
    </location>
</feature>
<keyword evidence="5" id="KW-0539">Nucleus</keyword>
<feature type="domain" description="C3HC-type" evidence="7">
    <location>
        <begin position="110"/>
        <end position="248"/>
    </location>
</feature>
<evidence type="ECO:0000256" key="4">
    <source>
        <dbReference type="ARBA" id="ARBA00022833"/>
    </source>
</evidence>
<dbReference type="GO" id="GO:0008270">
    <property type="term" value="F:zinc ion binding"/>
    <property type="evidence" value="ECO:0007669"/>
    <property type="project" value="UniProtKB-KW"/>
</dbReference>
<evidence type="ECO:0000256" key="5">
    <source>
        <dbReference type="ARBA" id="ARBA00023242"/>
    </source>
</evidence>
<feature type="compositionally biased region" description="Polar residues" evidence="6">
    <location>
        <begin position="78"/>
        <end position="96"/>
    </location>
</feature>
<dbReference type="Pfam" id="PF07967">
    <property type="entry name" value="zf-C3HC"/>
    <property type="match status" value="1"/>
</dbReference>
<sequence length="505" mass="56248">MSTNATKRKFNTLLQGLGSSSSKAANDTSAHETGSPSNRSTTSPGSETRAFGADPELLQKRRRLGFPDSTAPKAGKRTNLSATLSAIVSRRTQAQDSSKKPTAAPARYAPTDRGDLLKRLGTFQEMTDWTPKPDKVNEIEWAKRGWVCHGKETVRCLLCHRELVVKLNRKVVDGKEVPVLVASEIEDALVDKYADLIVTSHQDDCLWRKRGCDDSLLRLSLTNATTSLAALRERYDELLARISFLPYEFNLRLPEELNLDDVLSHLPNDFFTKPPAAKEAEAQPNRVALSLALMGWQGLNNVRIGAVPNSASCHTCLRRLGLWMFKSKEVGENNEVLLPAPMDFLDPSREHRFFCPWANSETQKQAHSQKASGQDLPGWKVLVRTIANEAHLRSVYEGRSPARPRTERPMGAPSTPQRPGTAASINTPTQTPGSVRPGVDNVEEDEKERDVKDKERWARLKRVKSLFDTKGSRKLRHSISKSISRPGTATSTNRPNQMEARRSDE</sequence>
<feature type="compositionally biased region" description="Basic residues" evidence="6">
    <location>
        <begin position="1"/>
        <end position="10"/>
    </location>
</feature>
<dbReference type="Proteomes" id="UP000573603">
    <property type="component" value="Unassembled WGS sequence"/>
</dbReference>
<dbReference type="EMBL" id="JABEVY010000312">
    <property type="protein sequence ID" value="KAF5237070.1"/>
    <property type="molecule type" value="Genomic_DNA"/>
</dbReference>